<dbReference type="InterPro" id="IPR020930">
    <property type="entry name" value="Ribosomal_uL5_bac-type"/>
</dbReference>
<feature type="region of interest" description="Disordered" evidence="6">
    <location>
        <begin position="192"/>
        <end position="220"/>
    </location>
</feature>
<evidence type="ECO:0000313" key="9">
    <source>
        <dbReference type="EMBL" id="SNT73680.1"/>
    </source>
</evidence>
<proteinExistence type="inferred from homology"/>
<keyword evidence="1 5" id="KW-0699">rRNA-binding</keyword>
<dbReference type="RefSeq" id="WP_089412386.1">
    <property type="nucleotide sequence ID" value="NZ_FZQA01000003.1"/>
</dbReference>
<dbReference type="InterPro" id="IPR001021">
    <property type="entry name" value="Ribosomal_bL25_long"/>
</dbReference>
<keyword evidence="2 5" id="KW-0694">RNA-binding</keyword>
<feature type="compositionally biased region" description="Acidic residues" evidence="6">
    <location>
        <begin position="210"/>
        <end position="220"/>
    </location>
</feature>
<gene>
    <name evidence="5" type="primary">rplY</name>
    <name evidence="5" type="synonym">ctc</name>
    <name evidence="9" type="ORF">SAMN06297382_1938</name>
</gene>
<dbReference type="CDD" id="cd00495">
    <property type="entry name" value="Ribosomal_L25_TL5_CTC"/>
    <property type="match status" value="1"/>
</dbReference>
<reference evidence="9 10" key="1">
    <citation type="submission" date="2017-07" db="EMBL/GenBank/DDBJ databases">
        <authorList>
            <person name="Sun Z.S."/>
            <person name="Albrecht U."/>
            <person name="Echele G."/>
            <person name="Lee C.C."/>
        </authorList>
    </citation>
    <scope>NUCLEOTIDE SEQUENCE [LARGE SCALE GENOMIC DNA]</scope>
    <source>
        <strain evidence="9 10">CGMCC 1.12710</strain>
    </source>
</reference>
<comment type="similarity">
    <text evidence="5">Belongs to the bacterial ribosomal protein bL25 family. CTC subfamily.</text>
</comment>
<organism evidence="9 10">
    <name type="scientific">Amphiplicatus metriothermophilus</name>
    <dbReference type="NCBI Taxonomy" id="1519374"/>
    <lineage>
        <taxon>Bacteria</taxon>
        <taxon>Pseudomonadati</taxon>
        <taxon>Pseudomonadota</taxon>
        <taxon>Alphaproteobacteria</taxon>
        <taxon>Parvularculales</taxon>
        <taxon>Parvularculaceae</taxon>
        <taxon>Amphiplicatus</taxon>
    </lineage>
</organism>
<dbReference type="GO" id="GO:0022625">
    <property type="term" value="C:cytosolic large ribosomal subunit"/>
    <property type="evidence" value="ECO:0007669"/>
    <property type="project" value="TreeGrafter"/>
</dbReference>
<evidence type="ECO:0000259" key="8">
    <source>
        <dbReference type="Pfam" id="PF14693"/>
    </source>
</evidence>
<dbReference type="InterPro" id="IPR029751">
    <property type="entry name" value="Ribosomal_L25_dom"/>
</dbReference>
<dbReference type="Gene3D" id="2.170.120.20">
    <property type="entry name" value="Ribosomal protein L25, beta domain"/>
    <property type="match status" value="1"/>
</dbReference>
<evidence type="ECO:0000313" key="10">
    <source>
        <dbReference type="Proteomes" id="UP000198346"/>
    </source>
</evidence>
<dbReference type="GO" id="GO:0006412">
    <property type="term" value="P:translation"/>
    <property type="evidence" value="ECO:0007669"/>
    <property type="project" value="UniProtKB-UniRule"/>
</dbReference>
<dbReference type="Gene3D" id="2.40.240.10">
    <property type="entry name" value="Ribosomal Protein L25, Chain P"/>
    <property type="match status" value="1"/>
</dbReference>
<dbReference type="AlphaFoldDB" id="A0A239PU26"/>
<dbReference type="Proteomes" id="UP000198346">
    <property type="component" value="Unassembled WGS sequence"/>
</dbReference>
<dbReference type="Pfam" id="PF14693">
    <property type="entry name" value="Ribosomal_TL5_C"/>
    <property type="match status" value="1"/>
</dbReference>
<evidence type="ECO:0000256" key="2">
    <source>
        <dbReference type="ARBA" id="ARBA00022884"/>
    </source>
</evidence>
<dbReference type="InterPro" id="IPR020056">
    <property type="entry name" value="Rbsml_bL25/Gln-tRNA_synth_N"/>
</dbReference>
<dbReference type="NCBIfam" id="TIGR00731">
    <property type="entry name" value="bL25_bact_ctc"/>
    <property type="match status" value="1"/>
</dbReference>
<comment type="function">
    <text evidence="5">This is one of the proteins that binds to the 5S RNA in the ribosome where it forms part of the central protuberance.</text>
</comment>
<keyword evidence="3 5" id="KW-0689">Ribosomal protein</keyword>
<feature type="domain" description="Large ribosomal subunit protein bL25 L25" evidence="7">
    <location>
        <begin position="9"/>
        <end position="96"/>
    </location>
</feature>
<evidence type="ECO:0000256" key="1">
    <source>
        <dbReference type="ARBA" id="ARBA00022730"/>
    </source>
</evidence>
<dbReference type="SUPFAM" id="SSF50715">
    <property type="entry name" value="Ribosomal protein L25-like"/>
    <property type="match status" value="1"/>
</dbReference>
<dbReference type="PANTHER" id="PTHR33284:SF1">
    <property type="entry name" value="RIBOSOMAL PROTEIN L25_GLN-TRNA SYNTHETASE, ANTI-CODON-BINDING DOMAIN-CONTAINING PROTEIN"/>
    <property type="match status" value="1"/>
</dbReference>
<dbReference type="PANTHER" id="PTHR33284">
    <property type="entry name" value="RIBOSOMAL PROTEIN L25/GLN-TRNA SYNTHETASE, ANTI-CODON-BINDING DOMAIN-CONTAINING PROTEIN"/>
    <property type="match status" value="1"/>
</dbReference>
<dbReference type="InterPro" id="IPR020057">
    <property type="entry name" value="Ribosomal_bL25_b-dom"/>
</dbReference>
<evidence type="ECO:0000256" key="4">
    <source>
        <dbReference type="ARBA" id="ARBA00023274"/>
    </source>
</evidence>
<keyword evidence="10" id="KW-1185">Reference proteome</keyword>
<protein>
    <recommendedName>
        <fullName evidence="5">Large ribosomal subunit protein bL25</fullName>
    </recommendedName>
    <alternativeName>
        <fullName evidence="5">General stress protein CTC</fullName>
    </alternativeName>
</protein>
<dbReference type="InterPro" id="IPR037121">
    <property type="entry name" value="Ribosomal_bL25_C"/>
</dbReference>
<sequence>MAEIDVFHCEVRERAGTGAARAARREGWVPGVLYGGGQDPVAIRLRFNEVVKAHSAGRMRSHLAKIQVPGQDWLQPVIAREVQLDPVKDLPIHVDLMRVDEKTRIDVAVPVRFLNEAASPGLKRGGVLNVVRHTIEVYAPATAIPEYLEADVTGLDIGDAIHISDIKLPEGVTPVITDRDFTVATVAAPSALRSAEEEAAEAETGAPETAEAEEEGEKEE</sequence>
<evidence type="ECO:0000256" key="5">
    <source>
        <dbReference type="HAMAP-Rule" id="MF_01334"/>
    </source>
</evidence>
<dbReference type="InterPro" id="IPR011035">
    <property type="entry name" value="Ribosomal_bL25/Gln-tRNA_synth"/>
</dbReference>
<dbReference type="OrthoDB" id="9806411at2"/>
<evidence type="ECO:0000256" key="3">
    <source>
        <dbReference type="ARBA" id="ARBA00022980"/>
    </source>
</evidence>
<evidence type="ECO:0000256" key="6">
    <source>
        <dbReference type="SAM" id="MobiDB-lite"/>
    </source>
</evidence>
<accession>A0A239PU26</accession>
<keyword evidence="4 5" id="KW-0687">Ribonucleoprotein</keyword>
<dbReference type="NCBIfam" id="NF004128">
    <property type="entry name" value="PRK05618.1-2"/>
    <property type="match status" value="1"/>
</dbReference>
<dbReference type="Pfam" id="PF01386">
    <property type="entry name" value="Ribosomal_L25p"/>
    <property type="match status" value="1"/>
</dbReference>
<dbReference type="GO" id="GO:0003735">
    <property type="term" value="F:structural constituent of ribosome"/>
    <property type="evidence" value="ECO:0007669"/>
    <property type="project" value="InterPro"/>
</dbReference>
<dbReference type="HAMAP" id="MF_01334">
    <property type="entry name" value="Ribosomal_bL25_CTC"/>
    <property type="match status" value="1"/>
</dbReference>
<evidence type="ECO:0000259" key="7">
    <source>
        <dbReference type="Pfam" id="PF01386"/>
    </source>
</evidence>
<dbReference type="EMBL" id="FZQA01000003">
    <property type="protein sequence ID" value="SNT73680.1"/>
    <property type="molecule type" value="Genomic_DNA"/>
</dbReference>
<feature type="domain" description="Large ribosomal subunit protein bL25 beta" evidence="8">
    <location>
        <begin position="105"/>
        <end position="189"/>
    </location>
</feature>
<comment type="subunit">
    <text evidence="5">Part of the 50S ribosomal subunit; part of the 5S rRNA/L5/L18/L25 subcomplex. Contacts the 5S rRNA. Binds to the 5S rRNA independently of L5 and L18.</text>
</comment>
<dbReference type="GO" id="GO:0008097">
    <property type="term" value="F:5S rRNA binding"/>
    <property type="evidence" value="ECO:0007669"/>
    <property type="project" value="InterPro"/>
</dbReference>
<name>A0A239PU26_9PROT</name>